<name>A0ABP7AGH8_9ACTN</name>
<feature type="transmembrane region" description="Helical" evidence="5">
    <location>
        <begin position="234"/>
        <end position="255"/>
    </location>
</feature>
<dbReference type="PANTHER" id="PTHR42723:SF1">
    <property type="entry name" value="CHLOROPHYLL SYNTHASE, CHLOROPLASTIC"/>
    <property type="match status" value="1"/>
</dbReference>
<dbReference type="Pfam" id="PF01040">
    <property type="entry name" value="UbiA"/>
    <property type="match status" value="1"/>
</dbReference>
<keyword evidence="7" id="KW-1185">Reference proteome</keyword>
<dbReference type="InterPro" id="IPR000537">
    <property type="entry name" value="UbiA_prenyltransferase"/>
</dbReference>
<comment type="caution">
    <text evidence="6">The sequence shown here is derived from an EMBL/GenBank/DDBJ whole genome shotgun (WGS) entry which is preliminary data.</text>
</comment>
<dbReference type="RefSeq" id="WP_344807562.1">
    <property type="nucleotide sequence ID" value="NZ_BAABAB010000029.1"/>
</dbReference>
<evidence type="ECO:0000313" key="6">
    <source>
        <dbReference type="EMBL" id="GAA3632107.1"/>
    </source>
</evidence>
<evidence type="ECO:0000256" key="2">
    <source>
        <dbReference type="ARBA" id="ARBA00022692"/>
    </source>
</evidence>
<evidence type="ECO:0000256" key="3">
    <source>
        <dbReference type="ARBA" id="ARBA00022989"/>
    </source>
</evidence>
<keyword evidence="4 5" id="KW-0472">Membrane</keyword>
<gene>
    <name evidence="6" type="ORF">GCM10022236_38300</name>
</gene>
<keyword evidence="2 5" id="KW-0812">Transmembrane</keyword>
<feature type="transmembrane region" description="Helical" evidence="5">
    <location>
        <begin position="181"/>
        <end position="202"/>
    </location>
</feature>
<dbReference type="EMBL" id="BAABAB010000029">
    <property type="protein sequence ID" value="GAA3632107.1"/>
    <property type="molecule type" value="Genomic_DNA"/>
</dbReference>
<feature type="transmembrane region" description="Helical" evidence="5">
    <location>
        <begin position="158"/>
        <end position="175"/>
    </location>
</feature>
<proteinExistence type="predicted"/>
<accession>A0ABP7AGH8</accession>
<dbReference type="Proteomes" id="UP001501490">
    <property type="component" value="Unassembled WGS sequence"/>
</dbReference>
<feature type="transmembrane region" description="Helical" evidence="5">
    <location>
        <begin position="267"/>
        <end position="287"/>
    </location>
</feature>
<dbReference type="PANTHER" id="PTHR42723">
    <property type="entry name" value="CHLOROPHYLL SYNTHASE"/>
    <property type="match status" value="1"/>
</dbReference>
<evidence type="ECO:0000256" key="1">
    <source>
        <dbReference type="ARBA" id="ARBA00004141"/>
    </source>
</evidence>
<reference evidence="7" key="1">
    <citation type="journal article" date="2019" name="Int. J. Syst. Evol. Microbiol.">
        <title>The Global Catalogue of Microorganisms (GCM) 10K type strain sequencing project: providing services to taxonomists for standard genome sequencing and annotation.</title>
        <authorList>
            <consortium name="The Broad Institute Genomics Platform"/>
            <consortium name="The Broad Institute Genome Sequencing Center for Infectious Disease"/>
            <person name="Wu L."/>
            <person name="Ma J."/>
        </authorList>
    </citation>
    <scope>NUCLEOTIDE SEQUENCE [LARGE SCALE GENOMIC DNA]</scope>
    <source>
        <strain evidence="7">JCM 16929</strain>
    </source>
</reference>
<keyword evidence="3 5" id="KW-1133">Transmembrane helix</keyword>
<dbReference type="InterPro" id="IPR050475">
    <property type="entry name" value="Prenyltransferase_related"/>
</dbReference>
<comment type="subcellular location">
    <subcellularLocation>
        <location evidence="1">Membrane</location>
        <topology evidence="1">Multi-pass membrane protein</topology>
    </subcellularLocation>
</comment>
<evidence type="ECO:0000256" key="5">
    <source>
        <dbReference type="SAM" id="Phobius"/>
    </source>
</evidence>
<sequence>MTTPSFTLIRPGWGPPPARPVAHGPLRDIALALREARPVVQVVFLLRLLSGAALSGPCTFARVGHVLGTAGIWECAVVFVYLFNGATDVVEDTINVTGRPISTGELPADVARAMAYGFGLVALAGAALNPAVLGPVAAMLVLGYLYSGQPFRLKRYPGTSFLVAGLGGVVTYYAGAAADGAAGPSAAVIVLASFMSLWMGAVGTTTKDLPDIAGDAAAGRRSLAIRLGERRVRIGIAVLAVLLGVAFVATCLGLAGGSVLTTHDLAALLPAASGLLVGAAVLGVAAVRPAPGTDRHSRRRPYRIFMATQLGAHGTVLLSTGVAAILAA</sequence>
<organism evidence="6 7">
    <name type="scientific">Microlunatus ginsengisoli</name>
    <dbReference type="NCBI Taxonomy" id="363863"/>
    <lineage>
        <taxon>Bacteria</taxon>
        <taxon>Bacillati</taxon>
        <taxon>Actinomycetota</taxon>
        <taxon>Actinomycetes</taxon>
        <taxon>Propionibacteriales</taxon>
        <taxon>Propionibacteriaceae</taxon>
        <taxon>Microlunatus</taxon>
    </lineage>
</organism>
<evidence type="ECO:0000313" key="7">
    <source>
        <dbReference type="Proteomes" id="UP001501490"/>
    </source>
</evidence>
<feature type="transmembrane region" description="Helical" evidence="5">
    <location>
        <begin position="113"/>
        <end position="146"/>
    </location>
</feature>
<evidence type="ECO:0000256" key="4">
    <source>
        <dbReference type="ARBA" id="ARBA00023136"/>
    </source>
</evidence>
<feature type="transmembrane region" description="Helical" evidence="5">
    <location>
        <begin position="307"/>
        <end position="327"/>
    </location>
</feature>
<protein>
    <submittedName>
        <fullName evidence="6">UbiA family prenyltransferase</fullName>
    </submittedName>
</protein>